<organism evidence="1 2">
    <name type="scientific">Pedobacter ginsenosidimutans</name>
    <dbReference type="NCBI Taxonomy" id="687842"/>
    <lineage>
        <taxon>Bacteria</taxon>
        <taxon>Pseudomonadati</taxon>
        <taxon>Bacteroidota</taxon>
        <taxon>Sphingobacteriia</taxon>
        <taxon>Sphingobacteriales</taxon>
        <taxon>Sphingobacteriaceae</taxon>
        <taxon>Pedobacter</taxon>
    </lineage>
</organism>
<dbReference type="Proteomes" id="UP000051950">
    <property type="component" value="Unassembled WGS sequence"/>
</dbReference>
<gene>
    <name evidence="1" type="ORF">ASU31_18355</name>
</gene>
<dbReference type="EMBL" id="LMZQ01000015">
    <property type="protein sequence ID" value="KRT14632.1"/>
    <property type="molecule type" value="Genomic_DNA"/>
</dbReference>
<reference evidence="1 2" key="1">
    <citation type="submission" date="2015-11" db="EMBL/GenBank/DDBJ databases">
        <title>Sequence of Pedobacter ginsenosidimutans.</title>
        <authorList>
            <person name="Carson E."/>
            <person name="Keyser V."/>
            <person name="Newman J."/>
            <person name="Miller J."/>
        </authorList>
    </citation>
    <scope>NUCLEOTIDE SEQUENCE [LARGE SCALE GENOMIC DNA]</scope>
    <source>
        <strain evidence="1 2">KACC 14530</strain>
    </source>
</reference>
<evidence type="ECO:0000313" key="2">
    <source>
        <dbReference type="Proteomes" id="UP000051950"/>
    </source>
</evidence>
<evidence type="ECO:0000313" key="1">
    <source>
        <dbReference type="EMBL" id="KRT14632.1"/>
    </source>
</evidence>
<accession>A0A0T5VL84</accession>
<dbReference type="STRING" id="687842.ASU31_18355"/>
<sequence length="82" mass="9705">MRKLPKHLKTMAGSVTMLSLHVSVRKKVRKMQPRYLYIILPKQLGHCGEQTKETCHTDRLVFFFGESQLCCKQIDYQFLNYI</sequence>
<proteinExistence type="predicted"/>
<name>A0A0T5VL84_9SPHI</name>
<keyword evidence="2" id="KW-1185">Reference proteome</keyword>
<comment type="caution">
    <text evidence="1">The sequence shown here is derived from an EMBL/GenBank/DDBJ whole genome shotgun (WGS) entry which is preliminary data.</text>
</comment>
<protein>
    <submittedName>
        <fullName evidence="1">Uncharacterized protein</fullName>
    </submittedName>
</protein>
<dbReference type="AlphaFoldDB" id="A0A0T5VL84"/>